<dbReference type="EMBL" id="AP026729">
    <property type="protein sequence ID" value="BDQ61077.1"/>
    <property type="molecule type" value="Genomic_DNA"/>
</dbReference>
<gene>
    <name evidence="1" type="ORF">EfsSVR2332_11550</name>
</gene>
<name>A0AC59HN61_ENTFL</name>
<sequence>MDDSQITGTASSYARKYALNGLYLIDDTKDADTDEYKKQEKNVKKITKKQLEQLKANFQKIAALKKVSEKKCRSSISDDYKI</sequence>
<accession>A0AC59HN61</accession>
<organism evidence="1 2">
    <name type="scientific">Enterococcus faecalis</name>
    <name type="common">Streptococcus faecalis</name>
    <dbReference type="NCBI Taxonomy" id="1351"/>
    <lineage>
        <taxon>Bacteria</taxon>
        <taxon>Bacillati</taxon>
        <taxon>Bacillota</taxon>
        <taxon>Bacilli</taxon>
        <taxon>Lactobacillales</taxon>
        <taxon>Enterococcaceae</taxon>
        <taxon>Enterococcus</taxon>
    </lineage>
</organism>
<evidence type="ECO:0000313" key="1">
    <source>
        <dbReference type="EMBL" id="BDQ61077.1"/>
    </source>
</evidence>
<evidence type="ECO:0000313" key="2">
    <source>
        <dbReference type="Proteomes" id="UP001317613"/>
    </source>
</evidence>
<proteinExistence type="predicted"/>
<dbReference type="Proteomes" id="UP001317613">
    <property type="component" value="Chromosome"/>
</dbReference>
<reference evidence="1" key="1">
    <citation type="submission" date="2022-08" db="EMBL/GenBank/DDBJ databases">
        <title>Molecular epidemiological analysis of five strains of VanD-type vancomycin-resistant Enterococcus faecalis.</title>
        <authorList>
            <person name="Mimura K."/>
            <person name="Hashimoto Y."/>
            <person name="Tomita H."/>
        </authorList>
    </citation>
    <scope>NUCLEOTIDE SEQUENCE</scope>
    <source>
        <strain evidence="1">SVR2332</strain>
    </source>
</reference>
<protein>
    <submittedName>
        <fullName evidence="1">Uncharacterized protein</fullName>
    </submittedName>
</protein>